<keyword evidence="5" id="KW-0067">ATP-binding</keyword>
<keyword evidence="3 8" id="KW-0436">Ligase</keyword>
<dbReference type="InterPro" id="IPR043938">
    <property type="entry name" value="Ligase_CoA_dom"/>
</dbReference>
<gene>
    <name evidence="8" type="primary">acdAII</name>
    <name evidence="8" type="ORF">BJEEAEJC_00009</name>
</gene>
<evidence type="ECO:0000256" key="1">
    <source>
        <dbReference type="ARBA" id="ARBA00001619"/>
    </source>
</evidence>
<sequence>MKRLKRGRISIVTQSGSFAEMIVDELASEGIGVARIVSYGNRVDVGETDCLDFLVDDDATKVVVLYMESVDDGRRFVEVASRCTKRKPVVALKVGKREAGVHAARSHTGAISGRYEIYKAAFKKAGIIEVDGYEGLKDACKVLNSYDLVAGKKVLIVTDGGGVAVTMADACEDLGLDVTGLTEETRKRLSAKLPGYTATGNPIDLTSSVTDEDYVIALEEGLREEYDIIIVIVLWGPPEITERLVNKLKEIRDIYNKPILICSPGGKFTRRMAKHFEEKRGLPVFFTPESAARAAAVLAGGKM</sequence>
<proteinExistence type="predicted"/>
<evidence type="ECO:0000256" key="5">
    <source>
        <dbReference type="ARBA" id="ARBA00022840"/>
    </source>
</evidence>
<evidence type="ECO:0000256" key="4">
    <source>
        <dbReference type="ARBA" id="ARBA00022741"/>
    </source>
</evidence>
<feature type="domain" description="Ligase-CoA" evidence="7">
    <location>
        <begin position="154"/>
        <end position="261"/>
    </location>
</feature>
<name>A0A7G9Z5N3_9EURY</name>
<evidence type="ECO:0000259" key="6">
    <source>
        <dbReference type="Pfam" id="PF13607"/>
    </source>
</evidence>
<comment type="catalytic activity">
    <reaction evidence="1">
        <text>acetate + ATP + CoA = acetyl-CoA + ADP + phosphate</text>
        <dbReference type="Rhea" id="RHEA:15081"/>
        <dbReference type="ChEBI" id="CHEBI:30089"/>
        <dbReference type="ChEBI" id="CHEBI:30616"/>
        <dbReference type="ChEBI" id="CHEBI:43474"/>
        <dbReference type="ChEBI" id="CHEBI:57287"/>
        <dbReference type="ChEBI" id="CHEBI:57288"/>
        <dbReference type="ChEBI" id="CHEBI:456216"/>
        <dbReference type="EC" id="6.2.1.13"/>
    </reaction>
</comment>
<dbReference type="GO" id="GO:0005524">
    <property type="term" value="F:ATP binding"/>
    <property type="evidence" value="ECO:0007669"/>
    <property type="project" value="UniProtKB-KW"/>
</dbReference>
<dbReference type="GO" id="GO:0043758">
    <property type="term" value="F:acetate-CoA ligase (ADP-forming) activity"/>
    <property type="evidence" value="ECO:0007669"/>
    <property type="project" value="UniProtKB-EC"/>
</dbReference>
<feature type="domain" description="Succinyl-CoA synthetase-like flavodoxin" evidence="6">
    <location>
        <begin position="6"/>
        <end position="143"/>
    </location>
</feature>
<evidence type="ECO:0000256" key="2">
    <source>
        <dbReference type="ARBA" id="ARBA00012957"/>
    </source>
</evidence>
<accession>A0A7G9Z5N3</accession>
<reference evidence="8" key="1">
    <citation type="submission" date="2020-06" db="EMBL/GenBank/DDBJ databases">
        <title>Unique genomic features of the anaerobic methanotrophic archaea.</title>
        <authorList>
            <person name="Chadwick G.L."/>
            <person name="Skennerton C.T."/>
            <person name="Laso-Perez R."/>
            <person name="Leu A.O."/>
            <person name="Speth D.R."/>
            <person name="Yu H."/>
            <person name="Morgan-Lang C."/>
            <person name="Hatzenpichler R."/>
            <person name="Goudeau D."/>
            <person name="Malmstrom R."/>
            <person name="Brazelton W.J."/>
            <person name="Woyke T."/>
            <person name="Hallam S.J."/>
            <person name="Tyson G.W."/>
            <person name="Wegener G."/>
            <person name="Boetius A."/>
            <person name="Orphan V."/>
        </authorList>
    </citation>
    <scope>NUCLEOTIDE SEQUENCE</scope>
</reference>
<protein>
    <recommendedName>
        <fullName evidence="2">acetate--CoA ligase (ADP-forming)</fullName>
        <ecNumber evidence="2">6.2.1.13</ecNumber>
    </recommendedName>
</protein>
<dbReference type="EMBL" id="MT631622">
    <property type="protein sequence ID" value="QNO55567.1"/>
    <property type="molecule type" value="Genomic_DNA"/>
</dbReference>
<dbReference type="PANTHER" id="PTHR43334:SF1">
    <property type="entry name" value="3-HYDROXYPROPIONATE--COA LIGASE [ADP-FORMING]"/>
    <property type="match status" value="1"/>
</dbReference>
<keyword evidence="4" id="KW-0547">Nucleotide-binding</keyword>
<dbReference type="AlphaFoldDB" id="A0A7G9Z5N3"/>
<dbReference type="InterPro" id="IPR051538">
    <property type="entry name" value="Acyl-CoA_Synth/Transferase"/>
</dbReference>
<dbReference type="SUPFAM" id="SSF52210">
    <property type="entry name" value="Succinyl-CoA synthetase domains"/>
    <property type="match status" value="2"/>
</dbReference>
<evidence type="ECO:0000313" key="8">
    <source>
        <dbReference type="EMBL" id="QNO55567.1"/>
    </source>
</evidence>
<dbReference type="PANTHER" id="PTHR43334">
    <property type="entry name" value="ACETATE--COA LIGASE [ADP-FORMING]"/>
    <property type="match status" value="1"/>
</dbReference>
<dbReference type="Pfam" id="PF19045">
    <property type="entry name" value="Ligase_CoA_2"/>
    <property type="match status" value="1"/>
</dbReference>
<dbReference type="EC" id="6.2.1.13" evidence="2"/>
<organism evidence="8">
    <name type="scientific">Candidatus Methanophaga sp. ANME-1 ERB7</name>
    <dbReference type="NCBI Taxonomy" id="2759913"/>
    <lineage>
        <taxon>Archaea</taxon>
        <taxon>Methanobacteriati</taxon>
        <taxon>Methanobacteriota</taxon>
        <taxon>Stenosarchaea group</taxon>
        <taxon>Methanomicrobia</taxon>
        <taxon>Candidatus Methanophagales</taxon>
        <taxon>Candidatus Methanophagaceae</taxon>
        <taxon>Candidatus Methanophaga</taxon>
    </lineage>
</organism>
<evidence type="ECO:0000259" key="7">
    <source>
        <dbReference type="Pfam" id="PF19045"/>
    </source>
</evidence>
<dbReference type="Gene3D" id="3.40.50.261">
    <property type="entry name" value="Succinyl-CoA synthetase domains"/>
    <property type="match status" value="2"/>
</dbReference>
<dbReference type="Pfam" id="PF13607">
    <property type="entry name" value="Succ_CoA_lig"/>
    <property type="match status" value="1"/>
</dbReference>
<dbReference type="InterPro" id="IPR016102">
    <property type="entry name" value="Succinyl-CoA_synth-like"/>
</dbReference>
<dbReference type="InterPro" id="IPR032875">
    <property type="entry name" value="Succ_CoA_lig_flav_dom"/>
</dbReference>
<evidence type="ECO:0000256" key="3">
    <source>
        <dbReference type="ARBA" id="ARBA00022598"/>
    </source>
</evidence>